<evidence type="ECO:0000313" key="2">
    <source>
        <dbReference type="Proteomes" id="UP000735302"/>
    </source>
</evidence>
<dbReference type="AlphaFoldDB" id="A0AAV4BZT9"/>
<dbReference type="EMBL" id="BLXT01005617">
    <property type="protein sequence ID" value="GFO24693.1"/>
    <property type="molecule type" value="Genomic_DNA"/>
</dbReference>
<sequence>MQLELMISQLWPLMGQASKAASDKSQKNTCTCQGKFAINSVTDNHVPANRAFAFNFALAFLDQGGVLSRALSHRMTGEAVMKKREQNKLPLARRLASADGPRNVNPVILNEQ</sequence>
<organism evidence="1 2">
    <name type="scientific">Plakobranchus ocellatus</name>
    <dbReference type="NCBI Taxonomy" id="259542"/>
    <lineage>
        <taxon>Eukaryota</taxon>
        <taxon>Metazoa</taxon>
        <taxon>Spiralia</taxon>
        <taxon>Lophotrochozoa</taxon>
        <taxon>Mollusca</taxon>
        <taxon>Gastropoda</taxon>
        <taxon>Heterobranchia</taxon>
        <taxon>Euthyneura</taxon>
        <taxon>Panpulmonata</taxon>
        <taxon>Sacoglossa</taxon>
        <taxon>Placobranchoidea</taxon>
        <taxon>Plakobranchidae</taxon>
        <taxon>Plakobranchus</taxon>
    </lineage>
</organism>
<reference evidence="1 2" key="1">
    <citation type="journal article" date="2021" name="Elife">
        <title>Chloroplast acquisition without the gene transfer in kleptoplastic sea slugs, Plakobranchus ocellatus.</title>
        <authorList>
            <person name="Maeda T."/>
            <person name="Takahashi S."/>
            <person name="Yoshida T."/>
            <person name="Shimamura S."/>
            <person name="Takaki Y."/>
            <person name="Nagai Y."/>
            <person name="Toyoda A."/>
            <person name="Suzuki Y."/>
            <person name="Arimoto A."/>
            <person name="Ishii H."/>
            <person name="Satoh N."/>
            <person name="Nishiyama T."/>
            <person name="Hasebe M."/>
            <person name="Maruyama T."/>
            <person name="Minagawa J."/>
            <person name="Obokata J."/>
            <person name="Shigenobu S."/>
        </authorList>
    </citation>
    <scope>NUCLEOTIDE SEQUENCE [LARGE SCALE GENOMIC DNA]</scope>
</reference>
<accession>A0AAV4BZT9</accession>
<dbReference type="Proteomes" id="UP000735302">
    <property type="component" value="Unassembled WGS sequence"/>
</dbReference>
<comment type="caution">
    <text evidence="1">The sequence shown here is derived from an EMBL/GenBank/DDBJ whole genome shotgun (WGS) entry which is preliminary data.</text>
</comment>
<evidence type="ECO:0000313" key="1">
    <source>
        <dbReference type="EMBL" id="GFO24693.1"/>
    </source>
</evidence>
<keyword evidence="2" id="KW-1185">Reference proteome</keyword>
<gene>
    <name evidence="1" type="ORF">PoB_005119800</name>
</gene>
<proteinExistence type="predicted"/>
<protein>
    <submittedName>
        <fullName evidence="1">Uncharacterized protein</fullName>
    </submittedName>
</protein>
<name>A0AAV4BZT9_9GAST</name>